<organism evidence="2 3">
    <name type="scientific">Enterococcus faecalis RP2S-4</name>
    <dbReference type="NCBI Taxonomy" id="1244145"/>
    <lineage>
        <taxon>Bacteria</taxon>
        <taxon>Bacillati</taxon>
        <taxon>Bacillota</taxon>
        <taxon>Bacilli</taxon>
        <taxon>Lactobacillales</taxon>
        <taxon>Enterococcaceae</taxon>
        <taxon>Enterococcus</taxon>
    </lineage>
</organism>
<name>A0ABC9TMZ8_ENTFL</name>
<dbReference type="Proteomes" id="UP000015750">
    <property type="component" value="Unassembled WGS sequence"/>
</dbReference>
<dbReference type="Pfam" id="PF13780">
    <property type="entry name" value="DUF4176"/>
    <property type="match status" value="1"/>
</dbReference>
<reference evidence="2 3" key="1">
    <citation type="submission" date="2013-06" db="EMBL/GenBank/DDBJ databases">
        <authorList>
            <person name="Weinstock G."/>
            <person name="Sodergren E."/>
            <person name="Lobos E.A."/>
            <person name="Fulton L."/>
            <person name="Fulton R."/>
            <person name="Courtney L."/>
            <person name="Fronick C."/>
            <person name="O'Laughlin M."/>
            <person name="Godfrey J."/>
            <person name="Wilson R.M."/>
            <person name="Miner T."/>
            <person name="Farmer C."/>
            <person name="Delehaunty K."/>
            <person name="Cordes M."/>
            <person name="Minx P."/>
            <person name="Tomlinson C."/>
            <person name="Chen J."/>
            <person name="Wollam A."/>
            <person name="Pepin K.H."/>
            <person name="Bhonagiri V."/>
            <person name="Zhang X."/>
            <person name="Warren W."/>
            <person name="Mitreva M."/>
            <person name="Mardis E.R."/>
            <person name="Wilson R.K."/>
        </authorList>
    </citation>
    <scope>NUCLEOTIDE SEQUENCE [LARGE SCALE GENOMIC DNA]</scope>
    <source>
        <strain evidence="2 3">RP2S-4</strain>
    </source>
</reference>
<keyword evidence="1" id="KW-0472">Membrane</keyword>
<feature type="transmembrane region" description="Helical" evidence="1">
    <location>
        <begin position="222"/>
        <end position="245"/>
    </location>
</feature>
<evidence type="ECO:0008006" key="4">
    <source>
        <dbReference type="Google" id="ProtNLM"/>
    </source>
</evidence>
<evidence type="ECO:0000313" key="3">
    <source>
        <dbReference type="Proteomes" id="UP000015750"/>
    </source>
</evidence>
<dbReference type="InterPro" id="IPR025233">
    <property type="entry name" value="DUF4176"/>
</dbReference>
<accession>A0ABC9TMZ8</accession>
<dbReference type="EMBL" id="ATIR01000008">
    <property type="protein sequence ID" value="EPI11688.1"/>
    <property type="molecule type" value="Genomic_DNA"/>
</dbReference>
<keyword evidence="1" id="KW-1133">Transmembrane helix</keyword>
<sequence>MKKLFNASFEQSLNIKDDSLVQYMIQDTEKRGIYNGKKRWVSLIIAIVFIFVQYGFVIVTEVGIQNPDQDSFVEQANINMLPRSVFWLLFLIYLFIWLYTKKYNNDSIKIFITMNTVNNYLIWLLIEANLFFITFFLKPLTVVGTTLLFGSIGLIGYAVFRSKKRSLENVLYETEGKKDKLDEWLEKVIKVVMRYGWIVVIVVMGWKILFPSEGVRTDIVGFIGIVGMWTAINIGFIVAEVYLFFPYLLYGYYKYKYPEEYREWEGKSQIEWYGEKYYNKHIKGTEREKKMTNKKEEKLLPIGSIVLLEEGLQKLMIVGRGTIYTDQQTGKDTFADYMAVLYPTGLNPETTIFFNHENIDKVVFEGYSDEEETRFMEVYNEWKNELEIPNIKEELPSDTDTYGF</sequence>
<evidence type="ECO:0000313" key="2">
    <source>
        <dbReference type="EMBL" id="EPI11688.1"/>
    </source>
</evidence>
<feature type="transmembrane region" description="Helical" evidence="1">
    <location>
        <begin position="80"/>
        <end position="99"/>
    </location>
</feature>
<comment type="caution">
    <text evidence="2">The sequence shown here is derived from an EMBL/GenBank/DDBJ whole genome shotgun (WGS) entry which is preliminary data.</text>
</comment>
<evidence type="ECO:0000256" key="1">
    <source>
        <dbReference type="SAM" id="Phobius"/>
    </source>
</evidence>
<feature type="transmembrane region" description="Helical" evidence="1">
    <location>
        <begin position="143"/>
        <end position="160"/>
    </location>
</feature>
<feature type="transmembrane region" description="Helical" evidence="1">
    <location>
        <begin position="191"/>
        <end position="210"/>
    </location>
</feature>
<feature type="transmembrane region" description="Helical" evidence="1">
    <location>
        <begin position="40"/>
        <end position="60"/>
    </location>
</feature>
<protein>
    <recommendedName>
        <fullName evidence="4">DUF4176 domain-containing protein</fullName>
    </recommendedName>
</protein>
<keyword evidence="1" id="KW-0812">Transmembrane</keyword>
<dbReference type="AlphaFoldDB" id="A0ABC9TMZ8"/>
<feature type="transmembrane region" description="Helical" evidence="1">
    <location>
        <begin position="120"/>
        <end position="137"/>
    </location>
</feature>
<proteinExistence type="predicted"/>
<gene>
    <name evidence="2" type="ORF">D358_00220</name>
</gene>